<keyword evidence="1" id="KW-0812">Transmembrane</keyword>
<keyword evidence="1" id="KW-1133">Transmembrane helix</keyword>
<protein>
    <recommendedName>
        <fullName evidence="3">ABC3 transporter permease protein domain-containing protein</fullName>
    </recommendedName>
</protein>
<feature type="non-terminal residue" evidence="2">
    <location>
        <position position="1"/>
    </location>
</feature>
<proteinExistence type="predicted"/>
<feature type="transmembrane region" description="Helical" evidence="1">
    <location>
        <begin position="25"/>
        <end position="46"/>
    </location>
</feature>
<dbReference type="AlphaFoldDB" id="A0A0F8YYY9"/>
<reference evidence="2" key="1">
    <citation type="journal article" date="2015" name="Nature">
        <title>Complex archaea that bridge the gap between prokaryotes and eukaryotes.</title>
        <authorList>
            <person name="Spang A."/>
            <person name="Saw J.H."/>
            <person name="Jorgensen S.L."/>
            <person name="Zaremba-Niedzwiedzka K."/>
            <person name="Martijn J."/>
            <person name="Lind A.E."/>
            <person name="van Eijk R."/>
            <person name="Schleper C."/>
            <person name="Guy L."/>
            <person name="Ettema T.J."/>
        </authorList>
    </citation>
    <scope>NUCLEOTIDE SEQUENCE</scope>
</reference>
<name>A0A0F8YYY9_9ZZZZ</name>
<evidence type="ECO:0000256" key="1">
    <source>
        <dbReference type="SAM" id="Phobius"/>
    </source>
</evidence>
<gene>
    <name evidence="2" type="ORF">LCGC14_2837050</name>
</gene>
<dbReference type="EMBL" id="LAZR01054189">
    <property type="protein sequence ID" value="KKK79085.1"/>
    <property type="molecule type" value="Genomic_DNA"/>
</dbReference>
<accession>A0A0F8YYY9</accession>
<comment type="caution">
    <text evidence="2">The sequence shown here is derived from an EMBL/GenBank/DDBJ whole genome shotgun (WGS) entry which is preliminary data.</text>
</comment>
<sequence>LLADADVAFLGPLITGQRVVPSFDLLFHSIVAGVLLSGLAAAIPAFSAARLDPAETLAEK</sequence>
<evidence type="ECO:0008006" key="3">
    <source>
        <dbReference type="Google" id="ProtNLM"/>
    </source>
</evidence>
<evidence type="ECO:0000313" key="2">
    <source>
        <dbReference type="EMBL" id="KKK79085.1"/>
    </source>
</evidence>
<organism evidence="2">
    <name type="scientific">marine sediment metagenome</name>
    <dbReference type="NCBI Taxonomy" id="412755"/>
    <lineage>
        <taxon>unclassified sequences</taxon>
        <taxon>metagenomes</taxon>
        <taxon>ecological metagenomes</taxon>
    </lineage>
</organism>
<keyword evidence="1" id="KW-0472">Membrane</keyword>